<keyword evidence="4" id="KW-0732">Signal</keyword>
<dbReference type="SUPFAM" id="SSF64167">
    <property type="entry name" value="SurE-like"/>
    <property type="match status" value="1"/>
</dbReference>
<gene>
    <name evidence="6" type="ORF">JX265_007482</name>
</gene>
<keyword evidence="3" id="KW-0378">Hydrolase</keyword>
<evidence type="ECO:0000313" key="6">
    <source>
        <dbReference type="EMBL" id="KAI1866906.1"/>
    </source>
</evidence>
<dbReference type="Pfam" id="PF01975">
    <property type="entry name" value="SurE"/>
    <property type="match status" value="1"/>
</dbReference>
<dbReference type="PANTHER" id="PTHR30457:SF0">
    <property type="entry name" value="PHOSPHATASE, PUTATIVE (AFU_ORTHOLOGUE AFUA_4G01070)-RELATED"/>
    <property type="match status" value="1"/>
</dbReference>
<comment type="similarity">
    <text evidence="1">Belongs to the SurE nucleotidase family.</text>
</comment>
<evidence type="ECO:0000259" key="5">
    <source>
        <dbReference type="Pfam" id="PF01975"/>
    </source>
</evidence>
<dbReference type="GO" id="GO:0008252">
    <property type="term" value="F:nucleotidase activity"/>
    <property type="evidence" value="ECO:0007669"/>
    <property type="project" value="InterPro"/>
</dbReference>
<dbReference type="AlphaFoldDB" id="A0A9P9WJI2"/>
<proteinExistence type="inferred from homology"/>
<organism evidence="6 7">
    <name type="scientific">Neoarthrinium moseri</name>
    <dbReference type="NCBI Taxonomy" id="1658444"/>
    <lineage>
        <taxon>Eukaryota</taxon>
        <taxon>Fungi</taxon>
        <taxon>Dikarya</taxon>
        <taxon>Ascomycota</taxon>
        <taxon>Pezizomycotina</taxon>
        <taxon>Sordariomycetes</taxon>
        <taxon>Xylariomycetidae</taxon>
        <taxon>Amphisphaeriales</taxon>
        <taxon>Apiosporaceae</taxon>
        <taxon>Neoarthrinium</taxon>
    </lineage>
</organism>
<dbReference type="InterPro" id="IPR030048">
    <property type="entry name" value="SurE"/>
</dbReference>
<keyword evidence="2" id="KW-0479">Metal-binding</keyword>
<dbReference type="InterPro" id="IPR002828">
    <property type="entry name" value="SurE-like_Pase/nucleotidase"/>
</dbReference>
<dbReference type="Gene3D" id="3.40.1210.10">
    <property type="entry name" value="Survival protein SurE-like phosphatase/nucleotidase"/>
    <property type="match status" value="1"/>
</dbReference>
<protein>
    <recommendedName>
        <fullName evidence="5">Survival protein SurE-like phosphatase/nucleotidase domain-containing protein</fullName>
    </recommendedName>
</protein>
<comment type="caution">
    <text evidence="6">The sequence shown here is derived from an EMBL/GenBank/DDBJ whole genome shotgun (WGS) entry which is preliminary data.</text>
</comment>
<reference evidence="6" key="1">
    <citation type="submission" date="2021-03" db="EMBL/GenBank/DDBJ databases">
        <title>Revisited historic fungal species revealed as producer of novel bioactive compounds through whole genome sequencing and comparative genomics.</title>
        <authorList>
            <person name="Vignolle G.A."/>
            <person name="Hochenegger N."/>
            <person name="Mach R.L."/>
            <person name="Mach-Aigner A.R."/>
            <person name="Javad Rahimi M."/>
            <person name="Salim K.A."/>
            <person name="Chan C.M."/>
            <person name="Lim L.B.L."/>
            <person name="Cai F."/>
            <person name="Druzhinina I.S."/>
            <person name="U'Ren J.M."/>
            <person name="Derntl C."/>
        </authorList>
    </citation>
    <scope>NUCLEOTIDE SEQUENCE</scope>
    <source>
        <strain evidence="6">TUCIM 5799</strain>
    </source>
</reference>
<dbReference type="EMBL" id="JAFIMR010000019">
    <property type="protein sequence ID" value="KAI1866906.1"/>
    <property type="molecule type" value="Genomic_DNA"/>
</dbReference>
<dbReference type="GO" id="GO:0046872">
    <property type="term" value="F:metal ion binding"/>
    <property type="evidence" value="ECO:0007669"/>
    <property type="project" value="UniProtKB-KW"/>
</dbReference>
<dbReference type="InterPro" id="IPR036523">
    <property type="entry name" value="SurE-like_sf"/>
</dbReference>
<feature type="signal peptide" evidence="4">
    <location>
        <begin position="1"/>
        <end position="17"/>
    </location>
</feature>
<sequence length="299" mass="32924">MRPQIALLTLSLLIAHGYRILQTNEDGWAALYLRSLFNALKASGHDLVLVAPAENKTGSGSRDEQPRTRLESCHFNSCTVSPQVPETFGENKTQQRLYWVNSFPITSLRVAVTRIVENFWFGKRADLVISGPHSGTTLGSQVLSSGTIGAAAYAAEALFLPALAFSGASEADLPWNTTAIPESSVVYTELAEFLTSRVLDIGEPYLPDNTFLNVNFPKIESKCRDPEDFEWILSRINSIAIEPDVRHCNKNRLPTEAEVISKGGCRISVSLGEGTTKLTAPGWKQIQLRDNLESLWSCL</sequence>
<evidence type="ECO:0000313" key="7">
    <source>
        <dbReference type="Proteomes" id="UP000829685"/>
    </source>
</evidence>
<evidence type="ECO:0000256" key="1">
    <source>
        <dbReference type="ARBA" id="ARBA00011062"/>
    </source>
</evidence>
<dbReference type="PANTHER" id="PTHR30457">
    <property type="entry name" value="5'-NUCLEOTIDASE SURE"/>
    <property type="match status" value="1"/>
</dbReference>
<evidence type="ECO:0000256" key="4">
    <source>
        <dbReference type="SAM" id="SignalP"/>
    </source>
</evidence>
<name>A0A9P9WJI2_9PEZI</name>
<dbReference type="OrthoDB" id="4018688at2759"/>
<feature type="domain" description="Survival protein SurE-like phosphatase/nucleotidase" evidence="5">
    <location>
        <begin position="20"/>
        <end position="221"/>
    </location>
</feature>
<evidence type="ECO:0000256" key="3">
    <source>
        <dbReference type="ARBA" id="ARBA00022801"/>
    </source>
</evidence>
<feature type="chain" id="PRO_5040160183" description="Survival protein SurE-like phosphatase/nucleotidase domain-containing protein" evidence="4">
    <location>
        <begin position="18"/>
        <end position="299"/>
    </location>
</feature>
<keyword evidence="7" id="KW-1185">Reference proteome</keyword>
<dbReference type="Proteomes" id="UP000829685">
    <property type="component" value="Unassembled WGS sequence"/>
</dbReference>
<evidence type="ECO:0000256" key="2">
    <source>
        <dbReference type="ARBA" id="ARBA00022723"/>
    </source>
</evidence>
<accession>A0A9P9WJI2</accession>